<sequence>MFKKIYRKGIQYHKCGVLLADLIDKQYRQMDLFHQPNDEEIIETEKVMKLIDGINQKYGPRTMRLAAEGFRKSWSMKRQLKSPHYTTRWSELPAAYLK</sequence>
<dbReference type="AlphaFoldDB" id="A0A222NYR4"/>
<keyword evidence="3" id="KW-1185">Reference proteome</keyword>
<reference evidence="2 3" key="1">
    <citation type="submission" date="2016-07" db="EMBL/GenBank/DDBJ databases">
        <authorList>
            <person name="Hassler H."/>
        </authorList>
    </citation>
    <scope>NUCLEOTIDE SEQUENCE [LARGE SCALE GENOMIC DNA]</scope>
    <source>
        <strain evidence="2 3">CDC-D5610</strain>
    </source>
</reference>
<evidence type="ECO:0000313" key="2">
    <source>
        <dbReference type="EMBL" id="ASQ44734.1"/>
    </source>
</evidence>
<organism evidence="2 3">
    <name type="scientific">Legionella clemsonensis</name>
    <dbReference type="NCBI Taxonomy" id="1867846"/>
    <lineage>
        <taxon>Bacteria</taxon>
        <taxon>Pseudomonadati</taxon>
        <taxon>Pseudomonadota</taxon>
        <taxon>Gammaproteobacteria</taxon>
        <taxon>Legionellales</taxon>
        <taxon>Legionellaceae</taxon>
        <taxon>Legionella</taxon>
    </lineage>
</organism>
<gene>
    <name evidence="2" type="ORF">clem_00840</name>
</gene>
<dbReference type="KEGG" id="lcd:clem_00840"/>
<evidence type="ECO:0000313" key="3">
    <source>
        <dbReference type="Proteomes" id="UP000201728"/>
    </source>
</evidence>
<proteinExistence type="predicted"/>
<name>A0A222NYR4_9GAMM</name>
<dbReference type="EMBL" id="CP016397">
    <property type="protein sequence ID" value="ASQ44734.1"/>
    <property type="molecule type" value="Genomic_DNA"/>
</dbReference>
<dbReference type="Pfam" id="PF13438">
    <property type="entry name" value="DUF4113"/>
    <property type="match status" value="1"/>
</dbReference>
<dbReference type="Proteomes" id="UP000201728">
    <property type="component" value="Chromosome"/>
</dbReference>
<dbReference type="InterPro" id="IPR025188">
    <property type="entry name" value="DUF4113"/>
</dbReference>
<evidence type="ECO:0000259" key="1">
    <source>
        <dbReference type="Pfam" id="PF13438"/>
    </source>
</evidence>
<accession>A0A222NYR4</accession>
<feature type="domain" description="DUF4113" evidence="1">
    <location>
        <begin position="45"/>
        <end position="94"/>
    </location>
</feature>
<protein>
    <submittedName>
        <fullName evidence="2">DNA polymerase V subunit UmuC</fullName>
    </submittedName>
</protein>